<dbReference type="EMBL" id="JRHC01000001">
    <property type="protein sequence ID" value="KJF44806.1"/>
    <property type="molecule type" value="Genomic_DNA"/>
</dbReference>
<dbReference type="InterPro" id="IPR005583">
    <property type="entry name" value="YaaA"/>
</dbReference>
<protein>
    <recommendedName>
        <fullName evidence="1">UPF0246 protein LH29_05025</fullName>
    </recommendedName>
</protein>
<evidence type="ECO:0000313" key="3">
    <source>
        <dbReference type="Proteomes" id="UP000032544"/>
    </source>
</evidence>
<organism evidence="2 3">
    <name type="scientific">Draconibacterium sediminis</name>
    <dbReference type="NCBI Taxonomy" id="1544798"/>
    <lineage>
        <taxon>Bacteria</taxon>
        <taxon>Pseudomonadati</taxon>
        <taxon>Bacteroidota</taxon>
        <taxon>Bacteroidia</taxon>
        <taxon>Marinilabiliales</taxon>
        <taxon>Prolixibacteraceae</taxon>
        <taxon>Draconibacterium</taxon>
    </lineage>
</organism>
<dbReference type="Pfam" id="PF03883">
    <property type="entry name" value="H2O2_YaaD"/>
    <property type="match status" value="1"/>
</dbReference>
<dbReference type="PATRIC" id="fig|1544798.3.peg.1016"/>
<reference evidence="2 3" key="1">
    <citation type="submission" date="2014-09" db="EMBL/GenBank/DDBJ databases">
        <title>Draft Genome Sequence of Draconibacterium sp. JN14CK-3.</title>
        <authorList>
            <person name="Dong C."/>
            <person name="Lai Q."/>
            <person name="Shao Z."/>
        </authorList>
    </citation>
    <scope>NUCLEOTIDE SEQUENCE [LARGE SCALE GENOMIC DNA]</scope>
    <source>
        <strain evidence="2 3">JN14CK-3</strain>
    </source>
</reference>
<dbReference type="Proteomes" id="UP000032544">
    <property type="component" value="Unassembled WGS sequence"/>
</dbReference>
<evidence type="ECO:0000256" key="1">
    <source>
        <dbReference type="HAMAP-Rule" id="MF_00652"/>
    </source>
</evidence>
<name>A0A0D8JE64_9BACT</name>
<dbReference type="STRING" id="1544798.LH29_05025"/>
<dbReference type="NCBIfam" id="NF002542">
    <property type="entry name" value="PRK02101.1-3"/>
    <property type="match status" value="1"/>
</dbReference>
<accession>A0A0D8JE64</accession>
<gene>
    <name evidence="2" type="ORF">LH29_05025</name>
</gene>
<dbReference type="PANTHER" id="PTHR30283">
    <property type="entry name" value="PEROXIDE STRESS RESPONSE PROTEIN YAAA"/>
    <property type="match status" value="1"/>
</dbReference>
<dbReference type="NCBIfam" id="NF002541">
    <property type="entry name" value="PRK02101.1-1"/>
    <property type="match status" value="1"/>
</dbReference>
<sequence>MLIVISPAKSLDYKTSPVTTTYTMPDMLDESEKILPKLRKMKPKQLSELMGISASLGQLNYDRFQTWHQPFTPENAKQAVLAFSGDVFQGLEAPSMSEEQLLKLQSKLRILSGLYGVLRPLDLMQPYRLEMGTKIKIQRSADLYAFWKNKITPKVQEAIDESGSKVLINLASNEYYKSIDTKKLDAEIITPQFKDMKNGQYKMISFFAKKARGLMTRFIVENDIDNVNDLQAFDAEGYVYNPRLSKVGNPVFTRG</sequence>
<dbReference type="GO" id="GO:0033194">
    <property type="term" value="P:response to hydroperoxide"/>
    <property type="evidence" value="ECO:0007669"/>
    <property type="project" value="TreeGrafter"/>
</dbReference>
<dbReference type="OrthoDB" id="9777133at2"/>
<comment type="caution">
    <text evidence="2">The sequence shown here is derived from an EMBL/GenBank/DDBJ whole genome shotgun (WGS) entry which is preliminary data.</text>
</comment>
<dbReference type="HAMAP" id="MF_00652">
    <property type="entry name" value="UPF0246"/>
    <property type="match status" value="1"/>
</dbReference>
<proteinExistence type="inferred from homology"/>
<dbReference type="AlphaFoldDB" id="A0A0D8JE64"/>
<dbReference type="PANTHER" id="PTHR30283:SF4">
    <property type="entry name" value="PEROXIDE STRESS RESISTANCE PROTEIN YAAA"/>
    <property type="match status" value="1"/>
</dbReference>
<comment type="similarity">
    <text evidence="1">Belongs to the UPF0246 family.</text>
</comment>
<evidence type="ECO:0000313" key="2">
    <source>
        <dbReference type="EMBL" id="KJF44806.1"/>
    </source>
</evidence>
<keyword evidence="3" id="KW-1185">Reference proteome</keyword>
<dbReference type="GO" id="GO:0005829">
    <property type="term" value="C:cytosol"/>
    <property type="evidence" value="ECO:0007669"/>
    <property type="project" value="TreeGrafter"/>
</dbReference>
<dbReference type="RefSeq" id="WP_045026336.1">
    <property type="nucleotide sequence ID" value="NZ_JRHC01000001.1"/>
</dbReference>